<dbReference type="OrthoDB" id="73875at2759"/>
<gene>
    <name evidence="9" type="ORF">ZIOFF_014064</name>
</gene>
<dbReference type="GO" id="GO:0008061">
    <property type="term" value="F:chitin binding"/>
    <property type="evidence" value="ECO:0007669"/>
    <property type="project" value="InterPro"/>
</dbReference>
<evidence type="ECO:0000259" key="8">
    <source>
        <dbReference type="PROSITE" id="PS51910"/>
    </source>
</evidence>
<dbReference type="EMBL" id="JACMSC010000004">
    <property type="protein sequence ID" value="KAG6524173.1"/>
    <property type="molecule type" value="Genomic_DNA"/>
</dbReference>
<feature type="region of interest" description="Disordered" evidence="6">
    <location>
        <begin position="389"/>
        <end position="408"/>
    </location>
</feature>
<reference evidence="9 10" key="1">
    <citation type="submission" date="2020-08" db="EMBL/GenBank/DDBJ databases">
        <title>Plant Genome Project.</title>
        <authorList>
            <person name="Zhang R.-G."/>
        </authorList>
    </citation>
    <scope>NUCLEOTIDE SEQUENCE [LARGE SCALE GENOMIC DNA]</scope>
    <source>
        <tissue evidence="9">Rhizome</tissue>
    </source>
</reference>
<dbReference type="InterPro" id="IPR050314">
    <property type="entry name" value="Glycosyl_Hydrlase_18"/>
</dbReference>
<dbReference type="GO" id="GO:0005975">
    <property type="term" value="P:carbohydrate metabolic process"/>
    <property type="evidence" value="ECO:0007669"/>
    <property type="project" value="InterPro"/>
</dbReference>
<proteinExistence type="inferred from homology"/>
<comment type="caution">
    <text evidence="9">The sequence shown here is derived from an EMBL/GenBank/DDBJ whole genome shotgun (WGS) entry which is preliminary data.</text>
</comment>
<keyword evidence="4" id="KW-0325">Glycoprotein</keyword>
<accession>A0A8J5LDE2</accession>
<dbReference type="SMART" id="SM00636">
    <property type="entry name" value="Glyco_18"/>
    <property type="match status" value="1"/>
</dbReference>
<evidence type="ECO:0000256" key="3">
    <source>
        <dbReference type="ARBA" id="ARBA00022801"/>
    </source>
</evidence>
<evidence type="ECO:0000313" key="9">
    <source>
        <dbReference type="EMBL" id="KAG6524173.1"/>
    </source>
</evidence>
<dbReference type="PANTHER" id="PTHR11177:SF347">
    <property type="entry name" value="GLYCOSYL HYDROLASES FAMILY 18 PROTEIN, EXPRESSED"/>
    <property type="match status" value="1"/>
</dbReference>
<dbReference type="GO" id="GO:0005576">
    <property type="term" value="C:extracellular region"/>
    <property type="evidence" value="ECO:0007669"/>
    <property type="project" value="TreeGrafter"/>
</dbReference>
<dbReference type="Pfam" id="PF00704">
    <property type="entry name" value="Glyco_hydro_18"/>
    <property type="match status" value="1"/>
</dbReference>
<keyword evidence="3" id="KW-0378">Hydrolase</keyword>
<evidence type="ECO:0000313" key="10">
    <source>
        <dbReference type="Proteomes" id="UP000734854"/>
    </source>
</evidence>
<dbReference type="GO" id="GO:0006032">
    <property type="term" value="P:chitin catabolic process"/>
    <property type="evidence" value="ECO:0007669"/>
    <property type="project" value="TreeGrafter"/>
</dbReference>
<dbReference type="Proteomes" id="UP000734854">
    <property type="component" value="Unassembled WGS sequence"/>
</dbReference>
<comment type="similarity">
    <text evidence="1">Belongs to the glycosyl hydrolase 18 family. Chitinase class V subfamily.</text>
</comment>
<dbReference type="AlphaFoldDB" id="A0A8J5LDE2"/>
<dbReference type="FunFam" id="3.10.50.10:FF:000003">
    <property type="entry name" value="Class V chitinase CHIT5b"/>
    <property type="match status" value="1"/>
</dbReference>
<dbReference type="PROSITE" id="PS51910">
    <property type="entry name" value="GH18_2"/>
    <property type="match status" value="1"/>
</dbReference>
<feature type="chain" id="PRO_5035168586" description="GH18 domain-containing protein" evidence="7">
    <location>
        <begin position="25"/>
        <end position="449"/>
    </location>
</feature>
<evidence type="ECO:0000256" key="5">
    <source>
        <dbReference type="ARBA" id="ARBA00023295"/>
    </source>
</evidence>
<organism evidence="9 10">
    <name type="scientific">Zingiber officinale</name>
    <name type="common">Ginger</name>
    <name type="synonym">Amomum zingiber</name>
    <dbReference type="NCBI Taxonomy" id="94328"/>
    <lineage>
        <taxon>Eukaryota</taxon>
        <taxon>Viridiplantae</taxon>
        <taxon>Streptophyta</taxon>
        <taxon>Embryophyta</taxon>
        <taxon>Tracheophyta</taxon>
        <taxon>Spermatophyta</taxon>
        <taxon>Magnoliopsida</taxon>
        <taxon>Liliopsida</taxon>
        <taxon>Zingiberales</taxon>
        <taxon>Zingiberaceae</taxon>
        <taxon>Zingiber</taxon>
    </lineage>
</organism>
<evidence type="ECO:0000256" key="1">
    <source>
        <dbReference type="ARBA" id="ARBA00008682"/>
    </source>
</evidence>
<protein>
    <recommendedName>
        <fullName evidence="8">GH18 domain-containing protein</fullName>
    </recommendedName>
</protein>
<keyword evidence="10" id="KW-1185">Reference proteome</keyword>
<feature type="domain" description="GH18" evidence="8">
    <location>
        <begin position="40"/>
        <end position="389"/>
    </location>
</feature>
<dbReference type="InterPro" id="IPR011583">
    <property type="entry name" value="Chitinase_II/V-like_cat"/>
</dbReference>
<dbReference type="GO" id="GO:0004568">
    <property type="term" value="F:chitinase activity"/>
    <property type="evidence" value="ECO:0007669"/>
    <property type="project" value="TreeGrafter"/>
</dbReference>
<feature type="compositionally biased region" description="Basic and acidic residues" evidence="6">
    <location>
        <begin position="389"/>
        <end position="403"/>
    </location>
</feature>
<feature type="signal peptide" evidence="7">
    <location>
        <begin position="1"/>
        <end position="24"/>
    </location>
</feature>
<keyword evidence="5" id="KW-0326">Glycosidase</keyword>
<dbReference type="InterPro" id="IPR001223">
    <property type="entry name" value="Glyco_hydro18_cat"/>
</dbReference>
<dbReference type="PANTHER" id="PTHR11177">
    <property type="entry name" value="CHITINASE"/>
    <property type="match status" value="1"/>
</dbReference>
<evidence type="ECO:0000256" key="6">
    <source>
        <dbReference type="SAM" id="MobiDB-lite"/>
    </source>
</evidence>
<evidence type="ECO:0000256" key="7">
    <source>
        <dbReference type="SAM" id="SignalP"/>
    </source>
</evidence>
<keyword evidence="2 7" id="KW-0732">Signal</keyword>
<name>A0A8J5LDE2_ZINOF</name>
<evidence type="ECO:0000256" key="2">
    <source>
        <dbReference type="ARBA" id="ARBA00022729"/>
    </source>
</evidence>
<evidence type="ECO:0000256" key="4">
    <source>
        <dbReference type="ARBA" id="ARBA00023180"/>
    </source>
</evidence>
<sequence>MGQTTLSSLFTFLLIFSIFHNSRCQKQCGVSDDRRGGPSRVRAGFWFSQYSLHSPAPTIDTSLYTHLYYYSLSLDGANSGIAVPPDQVAVLCNFSGTVKSSNPALKTLLSVAADGRQTSFSAMAADAALRAAFIASTLELARENRFDGLDLAWEFPSSPADMANLGLLLEEWRARIGEEAAPSTLLLTITAYFSNHLFDGPTTDGPDYPTDAISRSLDWVNILCFGFHRNGNATANDAALFDRTSHFSASYGVTSWLDAGIPPCKLVMGVPLYGRSWFLKNKSKNEPGDPVVAEGPRQKMSNQSGVIAFLEIEGFLKDPGTKSVYDGRTATSYFQSGDLWVSYDSPQVVEGKVRFARRSGLLGYFLWPISFDDSNRTVSKRASGVWLGERESQGGGREEERFPEGGAPPLAAAGGGGAVSASAQRLSVTGCRVVLVCGLLCFLSGWLWV</sequence>